<dbReference type="Gramene" id="KXG19176">
    <property type="protein sequence ID" value="KXG19176"/>
    <property type="gene ID" value="SORBI_3010G017501"/>
</dbReference>
<dbReference type="PANTHER" id="PTHR31080:SF64">
    <property type="entry name" value="PLANT INVERTASE_PECTIN METHYLESTERASE INHIBITOR SUPERFAMILY PROTEIN"/>
    <property type="match status" value="1"/>
</dbReference>
<reference evidence="2 3" key="1">
    <citation type="journal article" date="2009" name="Nature">
        <title>The Sorghum bicolor genome and the diversification of grasses.</title>
        <authorList>
            <person name="Paterson A.H."/>
            <person name="Bowers J.E."/>
            <person name="Bruggmann R."/>
            <person name="Dubchak I."/>
            <person name="Grimwood J."/>
            <person name="Gundlach H."/>
            <person name="Haberer G."/>
            <person name="Hellsten U."/>
            <person name="Mitros T."/>
            <person name="Poliakov A."/>
            <person name="Schmutz J."/>
            <person name="Spannagl M."/>
            <person name="Tang H."/>
            <person name="Wang X."/>
            <person name="Wicker T."/>
            <person name="Bharti A.K."/>
            <person name="Chapman J."/>
            <person name="Feltus F.A."/>
            <person name="Gowik U."/>
            <person name="Grigoriev I.V."/>
            <person name="Lyons E."/>
            <person name="Maher C.A."/>
            <person name="Martis M."/>
            <person name="Narechania A."/>
            <person name="Otillar R.P."/>
            <person name="Penning B.W."/>
            <person name="Salamov A.A."/>
            <person name="Wang Y."/>
            <person name="Zhang L."/>
            <person name="Carpita N.C."/>
            <person name="Freeling M."/>
            <person name="Gingle A.R."/>
            <person name="Hash C.T."/>
            <person name="Keller B."/>
            <person name="Klein P."/>
            <person name="Kresovich S."/>
            <person name="McCann M.C."/>
            <person name="Ming R."/>
            <person name="Peterson D.G."/>
            <person name="Mehboob-ur-Rahman"/>
            <person name="Ware D."/>
            <person name="Westhoff P."/>
            <person name="Mayer K.F."/>
            <person name="Messing J."/>
            <person name="Rokhsar D.S."/>
        </authorList>
    </citation>
    <scope>NUCLEOTIDE SEQUENCE [LARGE SCALE GENOMIC DNA]</scope>
    <source>
        <strain evidence="3">cv. BTx623</strain>
    </source>
</reference>
<feature type="signal peptide" evidence="1">
    <location>
        <begin position="1"/>
        <end position="25"/>
    </location>
</feature>
<reference evidence="3" key="2">
    <citation type="journal article" date="2018" name="Plant J.">
        <title>The Sorghum bicolor reference genome: improved assembly, gene annotations, a transcriptome atlas, and signatures of genome organization.</title>
        <authorList>
            <person name="McCormick R.F."/>
            <person name="Truong S.K."/>
            <person name="Sreedasyam A."/>
            <person name="Jenkins J."/>
            <person name="Shu S."/>
            <person name="Sims D."/>
            <person name="Kennedy M."/>
            <person name="Amirebrahimi M."/>
            <person name="Weers B.D."/>
            <person name="McKinley B."/>
            <person name="Mattison A."/>
            <person name="Morishige D.T."/>
            <person name="Grimwood J."/>
            <person name="Schmutz J."/>
            <person name="Mullet J.E."/>
        </authorList>
    </citation>
    <scope>NUCLEOTIDE SEQUENCE [LARGE SCALE GENOMIC DNA]</scope>
    <source>
        <strain evidence="3">cv. BTx623</strain>
    </source>
</reference>
<dbReference type="InterPro" id="IPR051955">
    <property type="entry name" value="PME_Inhibitor"/>
</dbReference>
<keyword evidence="3" id="KW-1185">Reference proteome</keyword>
<evidence type="ECO:0000313" key="2">
    <source>
        <dbReference type="EMBL" id="KXG19176.2"/>
    </source>
</evidence>
<dbReference type="Proteomes" id="UP000000768">
    <property type="component" value="Chromosome 10"/>
</dbReference>
<keyword evidence="1" id="KW-0732">Signal</keyword>
<dbReference type="InParanoid" id="A0A194YHU4"/>
<dbReference type="GO" id="GO:0009827">
    <property type="term" value="P:plant-type cell wall modification"/>
    <property type="evidence" value="ECO:0000318"/>
    <property type="project" value="GO_Central"/>
</dbReference>
<dbReference type="PANTHER" id="PTHR31080">
    <property type="entry name" value="PECTINESTERASE INHIBITOR-LIKE"/>
    <property type="match status" value="1"/>
</dbReference>
<gene>
    <name evidence="2" type="ORF">SORBI_3010G017501</name>
</gene>
<dbReference type="PROSITE" id="PS51257">
    <property type="entry name" value="PROKAR_LIPOPROTEIN"/>
    <property type="match status" value="1"/>
</dbReference>
<sequence length="369" mass="39143">MKQHQLLLVVVVVAGSCLWLQSTTAAGEPSPLVANLPSSPVMRDFIHSRCETVQRPESAAGCYSLLLPYAASINGSAIRAARAAITAMVSELGAYAADLRKVGGTVSPQYDLSSCMQVAQEGTDGCKEPLAKLARLEEEEKKVVTQQDQDVADVKKWLGNIIAKSSQCRLFDSYGVGQVGVDMPRQGMVSSSIDASSALVNDITMAAQAQHQQQQQPADAAAARDFIHSLCNATCPVPVCVRECFNLLAPYAVSINGSNTRAVRSGVTVVVAELQALAKSAIDFNKTNGQDYELGPCIQVIQEAAKGGEAELQLNAADDQHFSKWYQDAKNKIQKCDYDIADVPRSQVVLNAFAALAGIVSGGAAGTPK</sequence>
<dbReference type="GO" id="GO:0004857">
    <property type="term" value="F:enzyme inhibitor activity"/>
    <property type="evidence" value="ECO:0000318"/>
    <property type="project" value="GO_Central"/>
</dbReference>
<feature type="chain" id="PRO_5012633529" description="Pectinesterase inhibitor domain-containing protein" evidence="1">
    <location>
        <begin position="26"/>
        <end position="369"/>
    </location>
</feature>
<organism evidence="2 3">
    <name type="scientific">Sorghum bicolor</name>
    <name type="common">Sorghum</name>
    <name type="synonym">Sorghum vulgare</name>
    <dbReference type="NCBI Taxonomy" id="4558"/>
    <lineage>
        <taxon>Eukaryota</taxon>
        <taxon>Viridiplantae</taxon>
        <taxon>Streptophyta</taxon>
        <taxon>Embryophyta</taxon>
        <taxon>Tracheophyta</taxon>
        <taxon>Spermatophyta</taxon>
        <taxon>Magnoliopsida</taxon>
        <taxon>Liliopsida</taxon>
        <taxon>Poales</taxon>
        <taxon>Poaceae</taxon>
        <taxon>PACMAD clade</taxon>
        <taxon>Panicoideae</taxon>
        <taxon>Andropogonodae</taxon>
        <taxon>Andropogoneae</taxon>
        <taxon>Sorghinae</taxon>
        <taxon>Sorghum</taxon>
    </lineage>
</organism>
<evidence type="ECO:0000256" key="1">
    <source>
        <dbReference type="SAM" id="SignalP"/>
    </source>
</evidence>
<accession>A0A194YHU4</accession>
<dbReference type="GO" id="GO:0009505">
    <property type="term" value="C:plant-type cell wall"/>
    <property type="evidence" value="ECO:0000318"/>
    <property type="project" value="GO_Central"/>
</dbReference>
<dbReference type="EMBL" id="CM000769">
    <property type="protein sequence ID" value="KXG19176.2"/>
    <property type="molecule type" value="Genomic_DNA"/>
</dbReference>
<evidence type="ECO:0000313" key="3">
    <source>
        <dbReference type="Proteomes" id="UP000000768"/>
    </source>
</evidence>
<proteinExistence type="predicted"/>
<name>A0A194YHU4_SORBI</name>
<dbReference type="AlphaFoldDB" id="A0A194YHU4"/>
<protein>
    <recommendedName>
        <fullName evidence="4">Pectinesterase inhibitor domain-containing protein</fullName>
    </recommendedName>
</protein>
<evidence type="ECO:0008006" key="4">
    <source>
        <dbReference type="Google" id="ProtNLM"/>
    </source>
</evidence>